<evidence type="ECO:0000313" key="3">
    <source>
        <dbReference type="EMBL" id="KAK9703052.1"/>
    </source>
</evidence>
<feature type="region of interest" description="Disordered" evidence="1">
    <location>
        <begin position="182"/>
        <end position="283"/>
    </location>
</feature>
<evidence type="ECO:0000256" key="1">
    <source>
        <dbReference type="SAM" id="MobiDB-lite"/>
    </source>
</evidence>
<dbReference type="Proteomes" id="UP001458880">
    <property type="component" value="Unassembled WGS sequence"/>
</dbReference>
<evidence type="ECO:0000313" key="4">
    <source>
        <dbReference type="Proteomes" id="UP001458880"/>
    </source>
</evidence>
<gene>
    <name evidence="3" type="ORF">QE152_g29573</name>
</gene>
<evidence type="ECO:0000256" key="2">
    <source>
        <dbReference type="SAM" id="SignalP"/>
    </source>
</evidence>
<comment type="caution">
    <text evidence="3">The sequence shown here is derived from an EMBL/GenBank/DDBJ whole genome shotgun (WGS) entry which is preliminary data.</text>
</comment>
<name>A0AAW1JHW7_POPJA</name>
<reference evidence="3 4" key="1">
    <citation type="journal article" date="2024" name="BMC Genomics">
        <title>De novo assembly and annotation of Popillia japonica's genome with initial clues to its potential as an invasive pest.</title>
        <authorList>
            <person name="Cucini C."/>
            <person name="Boschi S."/>
            <person name="Funari R."/>
            <person name="Cardaioli E."/>
            <person name="Iannotti N."/>
            <person name="Marturano G."/>
            <person name="Paoli F."/>
            <person name="Bruttini M."/>
            <person name="Carapelli A."/>
            <person name="Frati F."/>
            <person name="Nardi F."/>
        </authorList>
    </citation>
    <scope>NUCLEOTIDE SEQUENCE [LARGE SCALE GENOMIC DNA]</scope>
    <source>
        <strain evidence="3">DMR45628</strain>
    </source>
</reference>
<feature type="compositionally biased region" description="Low complexity" evidence="1">
    <location>
        <begin position="201"/>
        <end position="243"/>
    </location>
</feature>
<feature type="signal peptide" evidence="2">
    <location>
        <begin position="1"/>
        <end position="20"/>
    </location>
</feature>
<feature type="compositionally biased region" description="Polar residues" evidence="1">
    <location>
        <begin position="244"/>
        <end position="283"/>
    </location>
</feature>
<feature type="compositionally biased region" description="Polar residues" evidence="1">
    <location>
        <begin position="97"/>
        <end position="124"/>
    </location>
</feature>
<protein>
    <submittedName>
        <fullName evidence="3">Uncharacterized protein</fullName>
    </submittedName>
</protein>
<keyword evidence="4" id="KW-1185">Reference proteome</keyword>
<sequence length="335" mass="35807">MKSLYPILFTILFYFKYGEAFSKYGRSCNDIGCPSNQECVMAETPCSYYSRENECGMYPTCRKISSNSAPSCSGYVCPPTKKCAIDGGEPKCVDDPQANTPGNHNANKAYQSYDTENTNGQPSAPAQPNPYPILPGQTTTRAPIRRPGLSGGGGYQGGNIGSGYPGQSGGGYQGGNIGSGYPGQGGYQGGSAGSGYPSNTGGYPQQGHPQQGYPQQGYPQQGYPQQGYPQQGYNGYQPGYQQGSYNYNNKKPSQSSGSNPIYDTVKNNYNNKKPSQSSGSNPIYDTVKNTLAQYGTNLLKNALGLTMKSYASYPLCRTTIPPSFSWVNQVSFGNA</sequence>
<feature type="compositionally biased region" description="Gly residues" evidence="1">
    <location>
        <begin position="182"/>
        <end position="193"/>
    </location>
</feature>
<feature type="chain" id="PRO_5043710461" evidence="2">
    <location>
        <begin position="21"/>
        <end position="335"/>
    </location>
</feature>
<feature type="compositionally biased region" description="Gly residues" evidence="1">
    <location>
        <begin position="149"/>
        <end position="167"/>
    </location>
</feature>
<proteinExistence type="predicted"/>
<keyword evidence="2" id="KW-0732">Signal</keyword>
<organism evidence="3 4">
    <name type="scientific">Popillia japonica</name>
    <name type="common">Japanese beetle</name>
    <dbReference type="NCBI Taxonomy" id="7064"/>
    <lineage>
        <taxon>Eukaryota</taxon>
        <taxon>Metazoa</taxon>
        <taxon>Ecdysozoa</taxon>
        <taxon>Arthropoda</taxon>
        <taxon>Hexapoda</taxon>
        <taxon>Insecta</taxon>
        <taxon>Pterygota</taxon>
        <taxon>Neoptera</taxon>
        <taxon>Endopterygota</taxon>
        <taxon>Coleoptera</taxon>
        <taxon>Polyphaga</taxon>
        <taxon>Scarabaeiformia</taxon>
        <taxon>Scarabaeidae</taxon>
        <taxon>Rutelinae</taxon>
        <taxon>Popillia</taxon>
    </lineage>
</organism>
<feature type="region of interest" description="Disordered" evidence="1">
    <location>
        <begin position="94"/>
        <end position="167"/>
    </location>
</feature>
<accession>A0AAW1JHW7</accession>
<dbReference type="EMBL" id="JASPKY010000377">
    <property type="protein sequence ID" value="KAK9703052.1"/>
    <property type="molecule type" value="Genomic_DNA"/>
</dbReference>
<dbReference type="AlphaFoldDB" id="A0AAW1JHW7"/>
<dbReference type="PANTHER" id="PTHR39956:SF1">
    <property type="entry name" value="GH09530P-RELATED"/>
    <property type="match status" value="1"/>
</dbReference>
<dbReference type="PANTHER" id="PTHR39956">
    <property type="entry name" value="GH09530P-RELATED"/>
    <property type="match status" value="1"/>
</dbReference>